<dbReference type="Proteomes" id="UP000276776">
    <property type="component" value="Unassembled WGS sequence"/>
</dbReference>
<dbReference type="SUPFAM" id="SSF52540">
    <property type="entry name" value="P-loop containing nucleoside triphosphate hydrolases"/>
    <property type="match status" value="1"/>
</dbReference>
<dbReference type="PANTHER" id="PTHR43721:SF3">
    <property type="entry name" value="GTP-BINDING PROTEIN 2"/>
    <property type="match status" value="1"/>
</dbReference>
<evidence type="ECO:0000256" key="3">
    <source>
        <dbReference type="ARBA" id="ARBA00023134"/>
    </source>
</evidence>
<dbReference type="CDD" id="cd03708">
    <property type="entry name" value="GTPBP_III"/>
    <property type="match status" value="1"/>
</dbReference>
<dbReference type="InterPro" id="IPR009000">
    <property type="entry name" value="Transl_B-barrel_sf"/>
</dbReference>
<sequence length="532" mass="59123">MLSLIDFLGKFDISLPPEVEEGNIEYKVKLVNPSSNRLQHLITQMKWRLREGQGEAIYELGVADDGTMKGLTDTELAASLKTLKAMATALNASIVTIGERDVTPKNSSCCRRVVELLVRKVPDNQQFVELRCKCWKINTMWCINSSSICLDTIGFDSLGKLINYSDHSLEEIAEHSTKLVTLIDLAGDSKYLKTTIYGLTGYLPHFAALVVSAVTGPTPITREHLGLAVALNIPVFVIITKIDVVNRITLMSRFLKYVNVTGLSNVFDLVKRLLERPGMERIPQLVENSDEAINFATEMLAKHVVPIFLISNVSGQNLYLLEQFLNVLSPSSLSKLEQEGISPHAPLFSVEEVYRVPQVGIVVCGMLTNGVLHEKDSIQIGPFKNGSYQIGNIETIRRNKQPVQFIRPGEAASLALTLDENIFDGSIRRGMVVLDAKEEGISCRRFTARLYLFHHPANEICVGFQGTVYVGSVRQTVTIIELDAPSVTACQWVTVLFEFYSCPEYIRVGTPFIFHESKTKGVGEVIQILNSN</sequence>
<dbReference type="InterPro" id="IPR027417">
    <property type="entry name" value="P-loop_NTPase"/>
</dbReference>
<dbReference type="Gene3D" id="2.40.30.10">
    <property type="entry name" value="Translation factors"/>
    <property type="match status" value="1"/>
</dbReference>
<dbReference type="InterPro" id="IPR000795">
    <property type="entry name" value="T_Tr_GTP-bd_dom"/>
</dbReference>
<keyword evidence="6" id="KW-1185">Reference proteome</keyword>
<dbReference type="WBParaSite" id="TCLT_0000293001-mRNA-1">
    <property type="protein sequence ID" value="TCLT_0000293001-mRNA-1"/>
    <property type="gene ID" value="TCLT_0000293001"/>
</dbReference>
<dbReference type="SUPFAM" id="SSF50465">
    <property type="entry name" value="EF-Tu/eEF-1alpha/eIF2-gamma C-terminal domain"/>
    <property type="match status" value="1"/>
</dbReference>
<dbReference type="GO" id="GO:0005525">
    <property type="term" value="F:GTP binding"/>
    <property type="evidence" value="ECO:0007669"/>
    <property type="project" value="UniProtKB-KW"/>
</dbReference>
<protein>
    <submittedName>
        <fullName evidence="7">Tr-type G domain-containing protein</fullName>
    </submittedName>
</protein>
<evidence type="ECO:0000256" key="2">
    <source>
        <dbReference type="ARBA" id="ARBA00022741"/>
    </source>
</evidence>
<comment type="similarity">
    <text evidence="1">Belongs to the TRAFAC class translation factor GTPase superfamily. Classic translation factor GTPase family. EF-Tu/EF-1A subfamily.</text>
</comment>
<dbReference type="GO" id="GO:0003924">
    <property type="term" value="F:GTPase activity"/>
    <property type="evidence" value="ECO:0007669"/>
    <property type="project" value="InterPro"/>
</dbReference>
<dbReference type="AlphaFoldDB" id="A0A0N5CRT0"/>
<dbReference type="OMA" id="ENMPMKI"/>
<name>A0A0N5CRT0_THECL</name>
<dbReference type="PANTHER" id="PTHR43721">
    <property type="entry name" value="ELONGATION FACTOR TU-RELATED"/>
    <property type="match status" value="1"/>
</dbReference>
<dbReference type="Pfam" id="PF00009">
    <property type="entry name" value="GTP_EFTU"/>
    <property type="match status" value="1"/>
</dbReference>
<dbReference type="InterPro" id="IPR050055">
    <property type="entry name" value="EF-Tu_GTPase"/>
</dbReference>
<evidence type="ECO:0000313" key="6">
    <source>
        <dbReference type="Proteomes" id="UP000276776"/>
    </source>
</evidence>
<organism evidence="7">
    <name type="scientific">Thelazia callipaeda</name>
    <name type="common">Oriental eyeworm</name>
    <name type="synonym">Parasitic nematode</name>
    <dbReference type="NCBI Taxonomy" id="103827"/>
    <lineage>
        <taxon>Eukaryota</taxon>
        <taxon>Metazoa</taxon>
        <taxon>Ecdysozoa</taxon>
        <taxon>Nematoda</taxon>
        <taxon>Chromadorea</taxon>
        <taxon>Rhabditida</taxon>
        <taxon>Spirurina</taxon>
        <taxon>Spiruromorpha</taxon>
        <taxon>Thelazioidea</taxon>
        <taxon>Thelaziidae</taxon>
        <taxon>Thelazia</taxon>
    </lineage>
</organism>
<evidence type="ECO:0000256" key="1">
    <source>
        <dbReference type="ARBA" id="ARBA00007249"/>
    </source>
</evidence>
<dbReference type="SUPFAM" id="SSF50447">
    <property type="entry name" value="Translation proteins"/>
    <property type="match status" value="1"/>
</dbReference>
<dbReference type="OrthoDB" id="248233at2759"/>
<keyword evidence="2" id="KW-0547">Nucleotide-binding</keyword>
<reference evidence="5 6" key="2">
    <citation type="submission" date="2018-11" db="EMBL/GenBank/DDBJ databases">
        <authorList>
            <consortium name="Pathogen Informatics"/>
        </authorList>
    </citation>
    <scope>NUCLEOTIDE SEQUENCE [LARGE SCALE GENOMIC DNA]</scope>
</reference>
<reference evidence="7" key="1">
    <citation type="submission" date="2017-02" db="UniProtKB">
        <authorList>
            <consortium name="WormBaseParasite"/>
        </authorList>
    </citation>
    <scope>IDENTIFICATION</scope>
</reference>
<dbReference type="EMBL" id="UYYF01000808">
    <property type="protein sequence ID" value="VDM99144.1"/>
    <property type="molecule type" value="Genomic_DNA"/>
</dbReference>
<dbReference type="STRING" id="103827.A0A0N5CRT0"/>
<evidence type="ECO:0000313" key="7">
    <source>
        <dbReference type="WBParaSite" id="TCLT_0000293001-mRNA-1"/>
    </source>
</evidence>
<accession>A0A0N5CRT0</accession>
<keyword evidence="3" id="KW-0342">GTP-binding</keyword>
<evidence type="ECO:0000259" key="4">
    <source>
        <dbReference type="Pfam" id="PF00009"/>
    </source>
</evidence>
<dbReference type="Gene3D" id="3.40.50.300">
    <property type="entry name" value="P-loop containing nucleotide triphosphate hydrolases"/>
    <property type="match status" value="1"/>
</dbReference>
<proteinExistence type="inferred from homology"/>
<gene>
    <name evidence="5" type="ORF">TCLT_LOCUS2931</name>
</gene>
<evidence type="ECO:0000313" key="5">
    <source>
        <dbReference type="EMBL" id="VDM99144.1"/>
    </source>
</evidence>
<dbReference type="GO" id="GO:0003746">
    <property type="term" value="F:translation elongation factor activity"/>
    <property type="evidence" value="ECO:0007669"/>
    <property type="project" value="TreeGrafter"/>
</dbReference>
<feature type="domain" description="Tr-type G" evidence="4">
    <location>
        <begin position="175"/>
        <end position="327"/>
    </location>
</feature>
<dbReference type="InterPro" id="IPR009001">
    <property type="entry name" value="Transl_elong_EF1A/Init_IF2_C"/>
</dbReference>